<proteinExistence type="predicted"/>
<gene>
    <name evidence="2" type="ORF">COZ63_00845</name>
</gene>
<evidence type="ECO:0000313" key="3">
    <source>
        <dbReference type="Proteomes" id="UP000229924"/>
    </source>
</evidence>
<feature type="transmembrane region" description="Helical" evidence="1">
    <location>
        <begin position="51"/>
        <end position="69"/>
    </location>
</feature>
<keyword evidence="1" id="KW-0472">Membrane</keyword>
<dbReference type="InterPro" id="IPR009709">
    <property type="entry name" value="DUF1290"/>
</dbReference>
<protein>
    <submittedName>
        <fullName evidence="2">DUF1290 domain-containing protein</fullName>
    </submittedName>
</protein>
<feature type="non-terminal residue" evidence="2">
    <location>
        <position position="1"/>
    </location>
</feature>
<accession>A0A2M7K1X2</accession>
<keyword evidence="1" id="KW-1133">Transmembrane helix</keyword>
<evidence type="ECO:0000256" key="1">
    <source>
        <dbReference type="SAM" id="Phobius"/>
    </source>
</evidence>
<dbReference type="Proteomes" id="UP000229924">
    <property type="component" value="Unassembled WGS sequence"/>
</dbReference>
<name>A0A2M7K1X2_9BACT</name>
<keyword evidence="1" id="KW-0812">Transmembrane</keyword>
<evidence type="ECO:0000313" key="2">
    <source>
        <dbReference type="EMBL" id="PIX30224.1"/>
    </source>
</evidence>
<dbReference type="Pfam" id="PF06947">
    <property type="entry name" value="DUF1290"/>
    <property type="match status" value="1"/>
</dbReference>
<organism evidence="2 3">
    <name type="scientific">Candidatus Berkelbacteria bacterium CG_4_8_14_3_um_filter_42_13</name>
    <dbReference type="NCBI Taxonomy" id="1974505"/>
    <lineage>
        <taxon>Bacteria</taxon>
        <taxon>Candidatus Berkelbacteria</taxon>
    </lineage>
</organism>
<feature type="transmembrane region" description="Helical" evidence="1">
    <location>
        <begin position="20"/>
        <end position="39"/>
    </location>
</feature>
<comment type="caution">
    <text evidence="2">The sequence shown here is derived from an EMBL/GenBank/DDBJ whole genome shotgun (WGS) entry which is preliminary data.</text>
</comment>
<feature type="transmembrane region" description="Helical" evidence="1">
    <location>
        <begin position="75"/>
        <end position="95"/>
    </location>
</feature>
<reference evidence="3" key="1">
    <citation type="submission" date="2017-09" db="EMBL/GenBank/DDBJ databases">
        <title>Depth-based differentiation of microbial function through sediment-hosted aquifers and enrichment of novel symbionts in the deep terrestrial subsurface.</title>
        <authorList>
            <person name="Probst A.J."/>
            <person name="Ladd B."/>
            <person name="Jarett J.K."/>
            <person name="Geller-Mcgrath D.E."/>
            <person name="Sieber C.M.K."/>
            <person name="Emerson J.B."/>
            <person name="Anantharaman K."/>
            <person name="Thomas B.C."/>
            <person name="Malmstrom R."/>
            <person name="Stieglmeier M."/>
            <person name="Klingl A."/>
            <person name="Woyke T."/>
            <person name="Ryan C.M."/>
            <person name="Banfield J.F."/>
        </authorList>
    </citation>
    <scope>NUCLEOTIDE SEQUENCE [LARGE SCALE GENOMIC DNA]</scope>
</reference>
<sequence length="120" mass="13482">GILLGILVGSFLKINIPPEYARYTAVAILGVIDSIFGALRSETEYKYDSVIFVTGLLFNMALAIFITYVGDKLNVELYLAVVIAFIIRIFLNIGIIRTISIEKLRALRAKRKSQETKKNR</sequence>
<dbReference type="AlphaFoldDB" id="A0A2M7K1X2"/>
<dbReference type="EMBL" id="PFIK01000015">
    <property type="protein sequence ID" value="PIX30224.1"/>
    <property type="molecule type" value="Genomic_DNA"/>
</dbReference>